<keyword evidence="10" id="KW-1133">Transmembrane helix</keyword>
<keyword evidence="10" id="KW-0812">Transmembrane</keyword>
<dbReference type="Pfam" id="PF00672">
    <property type="entry name" value="HAMP"/>
    <property type="match status" value="1"/>
</dbReference>
<feature type="transmembrane region" description="Helical" evidence="10">
    <location>
        <begin position="15"/>
        <end position="35"/>
    </location>
</feature>
<evidence type="ECO:0000256" key="10">
    <source>
        <dbReference type="SAM" id="Phobius"/>
    </source>
</evidence>
<evidence type="ECO:0000256" key="3">
    <source>
        <dbReference type="ARBA" id="ARBA00012438"/>
    </source>
</evidence>
<evidence type="ECO:0000313" key="13">
    <source>
        <dbReference type="Proteomes" id="UP000650466"/>
    </source>
</evidence>
<organism evidence="12 13">
    <name type="scientific">Paenibacillus sedimenti</name>
    <dbReference type="NCBI Taxonomy" id="2770274"/>
    <lineage>
        <taxon>Bacteria</taxon>
        <taxon>Bacillati</taxon>
        <taxon>Bacillota</taxon>
        <taxon>Bacilli</taxon>
        <taxon>Bacillales</taxon>
        <taxon>Paenibacillaceae</taxon>
        <taxon>Paenibacillus</taxon>
    </lineage>
</organism>
<dbReference type="GO" id="GO:0005886">
    <property type="term" value="C:plasma membrane"/>
    <property type="evidence" value="ECO:0007669"/>
    <property type="project" value="UniProtKB-SubCell"/>
</dbReference>
<dbReference type="AlphaFoldDB" id="A0A926QHU9"/>
<proteinExistence type="predicted"/>
<keyword evidence="8" id="KW-0902">Two-component regulatory system</keyword>
<dbReference type="RefSeq" id="WP_188172466.1">
    <property type="nucleotide sequence ID" value="NZ_JACVVD010000001.1"/>
</dbReference>
<dbReference type="SUPFAM" id="SSF55874">
    <property type="entry name" value="ATPase domain of HSP90 chaperone/DNA topoisomerase II/histidine kinase"/>
    <property type="match status" value="1"/>
</dbReference>
<comment type="catalytic activity">
    <reaction evidence="1">
        <text>ATP + protein L-histidine = ADP + protein N-phospho-L-histidine.</text>
        <dbReference type="EC" id="2.7.13.3"/>
    </reaction>
</comment>
<protein>
    <recommendedName>
        <fullName evidence="3">histidine kinase</fullName>
        <ecNumber evidence="3">2.7.13.3</ecNumber>
    </recommendedName>
</protein>
<evidence type="ECO:0000256" key="7">
    <source>
        <dbReference type="ARBA" id="ARBA00022777"/>
    </source>
</evidence>
<dbReference type="EMBL" id="JACVVD010000001">
    <property type="protein sequence ID" value="MBD0378642.1"/>
    <property type="molecule type" value="Genomic_DNA"/>
</dbReference>
<dbReference type="CDD" id="cd18773">
    <property type="entry name" value="PDC1_HK_sensor"/>
    <property type="match status" value="1"/>
</dbReference>
<dbReference type="SMART" id="SM00304">
    <property type="entry name" value="HAMP"/>
    <property type="match status" value="1"/>
</dbReference>
<evidence type="ECO:0000259" key="11">
    <source>
        <dbReference type="PROSITE" id="PS50885"/>
    </source>
</evidence>
<keyword evidence="9 10" id="KW-0472">Membrane</keyword>
<dbReference type="PANTHER" id="PTHR34220">
    <property type="entry name" value="SENSOR HISTIDINE KINASE YPDA"/>
    <property type="match status" value="1"/>
</dbReference>
<keyword evidence="6" id="KW-0808">Transferase</keyword>
<dbReference type="PROSITE" id="PS50885">
    <property type="entry name" value="HAMP"/>
    <property type="match status" value="1"/>
</dbReference>
<comment type="subcellular location">
    <subcellularLocation>
        <location evidence="2">Cell membrane</location>
        <topology evidence="2">Multi-pass membrane protein</topology>
    </subcellularLocation>
</comment>
<dbReference type="EC" id="2.7.13.3" evidence="3"/>
<dbReference type="SMART" id="SM00387">
    <property type="entry name" value="HATPase_c"/>
    <property type="match status" value="1"/>
</dbReference>
<evidence type="ECO:0000256" key="5">
    <source>
        <dbReference type="ARBA" id="ARBA00022553"/>
    </source>
</evidence>
<dbReference type="InterPro" id="IPR004358">
    <property type="entry name" value="Sig_transdc_His_kin-like_C"/>
</dbReference>
<dbReference type="Proteomes" id="UP000650466">
    <property type="component" value="Unassembled WGS sequence"/>
</dbReference>
<dbReference type="Gene3D" id="3.30.565.10">
    <property type="entry name" value="Histidine kinase-like ATPase, C-terminal domain"/>
    <property type="match status" value="1"/>
</dbReference>
<dbReference type="SUPFAM" id="SSF158472">
    <property type="entry name" value="HAMP domain-like"/>
    <property type="match status" value="1"/>
</dbReference>
<feature type="transmembrane region" description="Helical" evidence="10">
    <location>
        <begin position="312"/>
        <end position="335"/>
    </location>
</feature>
<keyword evidence="13" id="KW-1185">Reference proteome</keyword>
<comment type="caution">
    <text evidence="12">The sequence shown here is derived from an EMBL/GenBank/DDBJ whole genome shotgun (WGS) entry which is preliminary data.</text>
</comment>
<dbReference type="Pfam" id="PF02518">
    <property type="entry name" value="HATPase_c"/>
    <property type="match status" value="1"/>
</dbReference>
<dbReference type="Gene3D" id="1.10.287.950">
    <property type="entry name" value="Methyl-accepting chemotaxis protein"/>
    <property type="match status" value="1"/>
</dbReference>
<dbReference type="PANTHER" id="PTHR34220:SF7">
    <property type="entry name" value="SENSOR HISTIDINE KINASE YPDA"/>
    <property type="match status" value="1"/>
</dbReference>
<dbReference type="InterPro" id="IPR003594">
    <property type="entry name" value="HATPase_dom"/>
</dbReference>
<dbReference type="Gene3D" id="3.30.450.20">
    <property type="entry name" value="PAS domain"/>
    <property type="match status" value="1"/>
</dbReference>
<evidence type="ECO:0000313" key="12">
    <source>
        <dbReference type="EMBL" id="MBD0378642.1"/>
    </source>
</evidence>
<name>A0A926QHU9_9BACL</name>
<keyword evidence="7 12" id="KW-0418">Kinase</keyword>
<dbReference type="InterPro" id="IPR050640">
    <property type="entry name" value="Bact_2-comp_sensor_kinase"/>
</dbReference>
<dbReference type="Pfam" id="PF06580">
    <property type="entry name" value="His_kinase"/>
    <property type="match status" value="1"/>
</dbReference>
<dbReference type="PRINTS" id="PR00344">
    <property type="entry name" value="BCTRLSENSOR"/>
</dbReference>
<evidence type="ECO:0000256" key="2">
    <source>
        <dbReference type="ARBA" id="ARBA00004651"/>
    </source>
</evidence>
<dbReference type="InterPro" id="IPR036890">
    <property type="entry name" value="HATPase_C_sf"/>
</dbReference>
<gene>
    <name evidence="12" type="ORF">ICC18_00715</name>
</gene>
<keyword evidence="5" id="KW-0597">Phosphoprotein</keyword>
<dbReference type="CDD" id="cd06225">
    <property type="entry name" value="HAMP"/>
    <property type="match status" value="1"/>
</dbReference>
<evidence type="ECO:0000256" key="4">
    <source>
        <dbReference type="ARBA" id="ARBA00022475"/>
    </source>
</evidence>
<reference evidence="12" key="1">
    <citation type="submission" date="2020-09" db="EMBL/GenBank/DDBJ databases">
        <title>Draft Genome Sequence of Paenibacillus sp. WST5.</title>
        <authorList>
            <person name="Bao Z."/>
        </authorList>
    </citation>
    <scope>NUCLEOTIDE SEQUENCE</scope>
    <source>
        <strain evidence="12">WST5</strain>
    </source>
</reference>
<dbReference type="InterPro" id="IPR003660">
    <property type="entry name" value="HAMP_dom"/>
</dbReference>
<keyword evidence="4" id="KW-1003">Cell membrane</keyword>
<evidence type="ECO:0000256" key="9">
    <source>
        <dbReference type="ARBA" id="ARBA00023136"/>
    </source>
</evidence>
<evidence type="ECO:0000256" key="8">
    <source>
        <dbReference type="ARBA" id="ARBA00023012"/>
    </source>
</evidence>
<sequence length="610" mass="69210">MQIFKKLELNYKNKLIITFVLVAFLPSIFMHFLTYMNSTRAMNTKINELVTYNLIQTNKNLNASLSEYEDVLYQLIISEDVIKSTKKILHGSDFDQLTYSDTLIQIFSGYTNSKPGIRGFTYFDNNGNILASYDKATGSSLWSEERNNIPFLLIMKLNNIQQGPLITSTEKVNADSSDGQFVFHIARRLYGISSDRLEKMGYIVMTLEESVLANACSISLMDAKAQGMSNANILIDHAQNIVSFPDEKRIGSHFSGILGVKDISKDHLPEQAMVLGQSSMMNYYPNEKTGWTIVSMTNEQKMFGEMYAMQKINLWTGFAIFLVTTLLIVYFSGLLTKSIHKIVNAMKLTEHGNLNVKIEDNTGDEISIIASSYNNMMTTINELMEETKLAVQKQKESEIRSLEAQINPHFLYNTLDSINWMAIEKEEHDISQMIKGLALILRYSISHSNQMVNLAYELEWLEHYLFLQQNRFNDSFQYFIHLDPSVKEVKLYKLLLQPFVENTIIHGFAGKKSGAELHIRFRLNDEGFLCVEIEDNGCGMDESTVRTMLDGGAREFGAIGSGIGIRNVIERLHLYYGDKAQCRVESTIGKGTKVSLIFPIDANAQKDGDL</sequence>
<feature type="domain" description="HAMP" evidence="11">
    <location>
        <begin position="333"/>
        <end position="385"/>
    </location>
</feature>
<evidence type="ECO:0000256" key="6">
    <source>
        <dbReference type="ARBA" id="ARBA00022679"/>
    </source>
</evidence>
<accession>A0A926QHU9</accession>
<dbReference type="InterPro" id="IPR010559">
    <property type="entry name" value="Sig_transdc_His_kin_internal"/>
</dbReference>
<evidence type="ECO:0000256" key="1">
    <source>
        <dbReference type="ARBA" id="ARBA00000085"/>
    </source>
</evidence>
<dbReference type="GO" id="GO:0000155">
    <property type="term" value="F:phosphorelay sensor kinase activity"/>
    <property type="evidence" value="ECO:0007669"/>
    <property type="project" value="InterPro"/>
</dbReference>